<comment type="similarity">
    <text evidence="1">Belongs to the methyltransferase superfamily.</text>
</comment>
<dbReference type="PANTHER" id="PTHR44942">
    <property type="entry name" value="METHYLTRANSF_11 DOMAIN-CONTAINING PROTEIN"/>
    <property type="match status" value="1"/>
</dbReference>
<gene>
    <name evidence="5" type="ORF">RBB81_13450</name>
</gene>
<dbReference type="Pfam" id="PF08241">
    <property type="entry name" value="Methyltransf_11"/>
    <property type="match status" value="1"/>
</dbReference>
<evidence type="ECO:0000313" key="5">
    <source>
        <dbReference type="EMBL" id="XCB20593.1"/>
    </source>
</evidence>
<dbReference type="GO" id="GO:0032259">
    <property type="term" value="P:methylation"/>
    <property type="evidence" value="ECO:0007669"/>
    <property type="project" value="UniProtKB-KW"/>
</dbReference>
<dbReference type="Gene3D" id="3.40.50.150">
    <property type="entry name" value="Vaccinia Virus protein VP39"/>
    <property type="match status" value="1"/>
</dbReference>
<sequence>MKHTDRFTGRVESYERYRLRYPPKVIEILADHCGLQREHMVADIGAGTGMLAELFLENGNAVVAIEPNDDMRAACEQMATAWPGLTVRRATAENTALADASVDFVSVGRAWHWFDRERAVREFRRILRPAGWVVLASNRRSQDGSAEAEAYEKILMKFGRDYRETHQPTRRMVEVAPLFAEGAVVRQEVSGEQVQTLDEFLGQTQSFSATPKPGDGGYMGMQVALEDFFARFEHDGLLHTGTICSVMACQGNGRSGS</sequence>
<dbReference type="KEGG" id="tgi:RBB81_13450"/>
<accession>A0AAU7YVI4</accession>
<dbReference type="CDD" id="cd02440">
    <property type="entry name" value="AdoMet_MTases"/>
    <property type="match status" value="1"/>
</dbReference>
<keyword evidence="3" id="KW-0808">Transferase</keyword>
<evidence type="ECO:0000256" key="3">
    <source>
        <dbReference type="ARBA" id="ARBA00022679"/>
    </source>
</evidence>
<keyword evidence="2 5" id="KW-0489">Methyltransferase</keyword>
<name>A0AAU7YVI4_9BACT</name>
<organism evidence="5">
    <name type="scientific">Tunturiibacter gelidiferens</name>
    <dbReference type="NCBI Taxonomy" id="3069689"/>
    <lineage>
        <taxon>Bacteria</taxon>
        <taxon>Pseudomonadati</taxon>
        <taxon>Acidobacteriota</taxon>
        <taxon>Terriglobia</taxon>
        <taxon>Terriglobales</taxon>
        <taxon>Acidobacteriaceae</taxon>
        <taxon>Tunturiibacter</taxon>
    </lineage>
</organism>
<dbReference type="GO" id="GO:0008757">
    <property type="term" value="F:S-adenosylmethionine-dependent methyltransferase activity"/>
    <property type="evidence" value="ECO:0007669"/>
    <property type="project" value="InterPro"/>
</dbReference>
<proteinExistence type="inferred from homology"/>
<feature type="domain" description="Methyltransferase type 11" evidence="4">
    <location>
        <begin position="43"/>
        <end position="135"/>
    </location>
</feature>
<dbReference type="InterPro" id="IPR029063">
    <property type="entry name" value="SAM-dependent_MTases_sf"/>
</dbReference>
<dbReference type="SUPFAM" id="SSF53335">
    <property type="entry name" value="S-adenosyl-L-methionine-dependent methyltransferases"/>
    <property type="match status" value="1"/>
</dbReference>
<dbReference type="InterPro" id="IPR051052">
    <property type="entry name" value="Diverse_substrate_MTase"/>
</dbReference>
<evidence type="ECO:0000256" key="2">
    <source>
        <dbReference type="ARBA" id="ARBA00022603"/>
    </source>
</evidence>
<evidence type="ECO:0000256" key="1">
    <source>
        <dbReference type="ARBA" id="ARBA00008361"/>
    </source>
</evidence>
<evidence type="ECO:0000259" key="4">
    <source>
        <dbReference type="Pfam" id="PF08241"/>
    </source>
</evidence>
<dbReference type="InterPro" id="IPR013216">
    <property type="entry name" value="Methyltransf_11"/>
</dbReference>
<dbReference type="RefSeq" id="WP_353071005.1">
    <property type="nucleotide sequence ID" value="NZ_CP132938.1"/>
</dbReference>
<dbReference type="AlphaFoldDB" id="A0AAU7YVI4"/>
<protein>
    <submittedName>
        <fullName evidence="5">Class I SAM-dependent methyltransferase</fullName>
    </submittedName>
</protein>
<dbReference type="PANTHER" id="PTHR44942:SF4">
    <property type="entry name" value="METHYLTRANSFERASE TYPE 11 DOMAIN-CONTAINING PROTEIN"/>
    <property type="match status" value="1"/>
</dbReference>
<reference evidence="5" key="2">
    <citation type="journal article" date="2024" name="Environ. Microbiol.">
        <title>Genome analysis and description of Tunturibacter gen. nov. expands the diversity of Terriglobia in tundra soils.</title>
        <authorList>
            <person name="Messyasz A."/>
            <person name="Mannisto M.K."/>
            <person name="Kerkhof L.J."/>
            <person name="Haggblom M.M."/>
        </authorList>
    </citation>
    <scope>NUCLEOTIDE SEQUENCE</scope>
    <source>
        <strain evidence="5">M8UP39</strain>
    </source>
</reference>
<reference evidence="5" key="1">
    <citation type="submission" date="2023-08" db="EMBL/GenBank/DDBJ databases">
        <authorList>
            <person name="Messyasz A."/>
            <person name="Mannisto M.K."/>
            <person name="Kerkhof L.J."/>
            <person name="Haggblom M."/>
        </authorList>
    </citation>
    <scope>NUCLEOTIDE SEQUENCE</scope>
    <source>
        <strain evidence="5">M8UP39</strain>
    </source>
</reference>
<dbReference type="EMBL" id="CP132938">
    <property type="protein sequence ID" value="XCB20593.1"/>
    <property type="molecule type" value="Genomic_DNA"/>
</dbReference>